<dbReference type="InterPro" id="IPR052509">
    <property type="entry name" value="Metal_resp_DNA-bind_regulator"/>
</dbReference>
<dbReference type="PANTHER" id="PTHR33169">
    <property type="entry name" value="PADR-FAMILY TRANSCRIPTIONAL REGULATOR"/>
    <property type="match status" value="1"/>
</dbReference>
<reference evidence="2 3" key="1">
    <citation type="submission" date="2020-08" db="EMBL/GenBank/DDBJ databases">
        <title>Genomic Encyclopedia of Type Strains, Phase IV (KMG-IV): sequencing the most valuable type-strain genomes for metagenomic binning, comparative biology and taxonomic classification.</title>
        <authorList>
            <person name="Goeker M."/>
        </authorList>
    </citation>
    <scope>NUCLEOTIDE SEQUENCE [LARGE SCALE GENOMIC DNA]</scope>
    <source>
        <strain evidence="2 3">YC6886</strain>
    </source>
</reference>
<organism evidence="2 3">
    <name type="scientific">Haloferula luteola</name>
    <dbReference type="NCBI Taxonomy" id="595692"/>
    <lineage>
        <taxon>Bacteria</taxon>
        <taxon>Pseudomonadati</taxon>
        <taxon>Verrucomicrobiota</taxon>
        <taxon>Verrucomicrobiia</taxon>
        <taxon>Verrucomicrobiales</taxon>
        <taxon>Verrucomicrobiaceae</taxon>
        <taxon>Haloferula</taxon>
    </lineage>
</organism>
<evidence type="ECO:0000313" key="3">
    <source>
        <dbReference type="Proteomes" id="UP000557717"/>
    </source>
</evidence>
<dbReference type="Gene3D" id="1.10.10.10">
    <property type="entry name" value="Winged helix-like DNA-binding domain superfamily/Winged helix DNA-binding domain"/>
    <property type="match status" value="1"/>
</dbReference>
<protein>
    <submittedName>
        <fullName evidence="2">PadR family transcriptional regulator PadR</fullName>
    </submittedName>
</protein>
<dbReference type="Pfam" id="PF03551">
    <property type="entry name" value="PadR"/>
    <property type="match status" value="1"/>
</dbReference>
<feature type="domain" description="Transcription regulator PadR N-terminal" evidence="1">
    <location>
        <begin position="25"/>
        <end position="94"/>
    </location>
</feature>
<evidence type="ECO:0000259" key="1">
    <source>
        <dbReference type="Pfam" id="PF03551"/>
    </source>
</evidence>
<evidence type="ECO:0000313" key="2">
    <source>
        <dbReference type="EMBL" id="MBB5350448.1"/>
    </source>
</evidence>
<dbReference type="InterPro" id="IPR036390">
    <property type="entry name" value="WH_DNA-bd_sf"/>
</dbReference>
<dbReference type="InterPro" id="IPR036388">
    <property type="entry name" value="WH-like_DNA-bd_sf"/>
</dbReference>
<dbReference type="InterPro" id="IPR005149">
    <property type="entry name" value="Tscrpt_reg_PadR_N"/>
</dbReference>
<sequence length="133" mass="14730">MDVDPDGWFANWTVQMRKGLLDFCILRALEGGECYGYALVKMLVAIPGLGVAEGSMYPLLSRLKKQGWVTTRLVESEEGPARKYYRLTDQGRRLAGEMADYFAVLSAGVEGLGRTALDELKTSEENSESDLKS</sequence>
<dbReference type="EMBL" id="JACHFD010000002">
    <property type="protein sequence ID" value="MBB5350448.1"/>
    <property type="molecule type" value="Genomic_DNA"/>
</dbReference>
<proteinExistence type="predicted"/>
<name>A0A840V6Q5_9BACT</name>
<dbReference type="AlphaFoldDB" id="A0A840V6Q5"/>
<gene>
    <name evidence="2" type="ORF">HNR46_000672</name>
</gene>
<dbReference type="RefSeq" id="WP_221284985.1">
    <property type="nucleotide sequence ID" value="NZ_JACHFD010000002.1"/>
</dbReference>
<dbReference type="SUPFAM" id="SSF46785">
    <property type="entry name" value="Winged helix' DNA-binding domain"/>
    <property type="match status" value="1"/>
</dbReference>
<dbReference type="Proteomes" id="UP000557717">
    <property type="component" value="Unassembled WGS sequence"/>
</dbReference>
<accession>A0A840V6Q5</accession>
<dbReference type="PANTHER" id="PTHR33169:SF14">
    <property type="entry name" value="TRANSCRIPTIONAL REGULATOR RV3488"/>
    <property type="match status" value="1"/>
</dbReference>
<comment type="caution">
    <text evidence="2">The sequence shown here is derived from an EMBL/GenBank/DDBJ whole genome shotgun (WGS) entry which is preliminary data.</text>
</comment>
<keyword evidence="3" id="KW-1185">Reference proteome</keyword>